<dbReference type="Gene3D" id="2.60.200.40">
    <property type="match status" value="1"/>
</dbReference>
<dbReference type="InterPro" id="IPR001206">
    <property type="entry name" value="Diacylglycerol_kinase_cat_dom"/>
</dbReference>
<protein>
    <submittedName>
        <fullName evidence="6">Lipid kinase</fullName>
        <ecNumber evidence="6">2.7.1.-</ecNumber>
    </submittedName>
</protein>
<gene>
    <name evidence="6" type="ORF">RM532_03405</name>
</gene>
<dbReference type="Gene3D" id="3.40.50.10330">
    <property type="entry name" value="Probable inorganic polyphosphate/atp-NAD kinase, domain 1"/>
    <property type="match status" value="1"/>
</dbReference>
<dbReference type="PROSITE" id="PS50146">
    <property type="entry name" value="DAGK"/>
    <property type="match status" value="1"/>
</dbReference>
<dbReference type="Proteomes" id="UP001251857">
    <property type="component" value="Unassembled WGS sequence"/>
</dbReference>
<keyword evidence="7" id="KW-1185">Reference proteome</keyword>
<dbReference type="InterPro" id="IPR016064">
    <property type="entry name" value="NAD/diacylglycerol_kinase_sf"/>
</dbReference>
<dbReference type="EMBL" id="JAVRIB010000003">
    <property type="protein sequence ID" value="MDT0633999.1"/>
    <property type="molecule type" value="Genomic_DNA"/>
</dbReference>
<accession>A0ABU3BXG0</accession>
<dbReference type="Pfam" id="PF19279">
    <property type="entry name" value="YegS_C"/>
    <property type="match status" value="1"/>
</dbReference>
<keyword evidence="4" id="KW-0067">ATP-binding</keyword>
<evidence type="ECO:0000259" key="5">
    <source>
        <dbReference type="PROSITE" id="PS50146"/>
    </source>
</evidence>
<organism evidence="6 7">
    <name type="scientific">Spectribacter hydrogenoxidans</name>
    <dbReference type="NCBI Taxonomy" id="3075608"/>
    <lineage>
        <taxon>Bacteria</taxon>
        <taxon>Pseudomonadati</taxon>
        <taxon>Pseudomonadota</taxon>
        <taxon>Gammaproteobacteria</taxon>
        <taxon>Salinisphaerales</taxon>
        <taxon>Salinisphaeraceae</taxon>
        <taxon>Spectribacter</taxon>
    </lineage>
</organism>
<dbReference type="PANTHER" id="PTHR12358">
    <property type="entry name" value="SPHINGOSINE KINASE"/>
    <property type="match status" value="1"/>
</dbReference>
<dbReference type="SUPFAM" id="SSF111331">
    <property type="entry name" value="NAD kinase/diacylglycerol kinase-like"/>
    <property type="match status" value="1"/>
</dbReference>
<dbReference type="InterPro" id="IPR005218">
    <property type="entry name" value="Diacylglycerol/lipid_kinase"/>
</dbReference>
<dbReference type="NCBIfam" id="NF009604">
    <property type="entry name" value="PRK13057.1"/>
    <property type="match status" value="1"/>
</dbReference>
<dbReference type="GO" id="GO:0016301">
    <property type="term" value="F:kinase activity"/>
    <property type="evidence" value="ECO:0007669"/>
    <property type="project" value="UniProtKB-KW"/>
</dbReference>
<keyword evidence="2" id="KW-0547">Nucleotide-binding</keyword>
<name>A0ABU3BXG0_9GAMM</name>
<dbReference type="EC" id="2.7.1.-" evidence="6"/>
<comment type="caution">
    <text evidence="6">The sequence shown here is derived from an EMBL/GenBank/DDBJ whole genome shotgun (WGS) entry which is preliminary data.</text>
</comment>
<dbReference type="InterPro" id="IPR045540">
    <property type="entry name" value="YegS/DAGK_C"/>
</dbReference>
<dbReference type="Pfam" id="PF00781">
    <property type="entry name" value="DAGK_cat"/>
    <property type="match status" value="1"/>
</dbReference>
<proteinExistence type="predicted"/>
<dbReference type="PANTHER" id="PTHR12358:SF54">
    <property type="entry name" value="SPHINGOSINE KINASE RELATED PROTEIN"/>
    <property type="match status" value="1"/>
</dbReference>
<evidence type="ECO:0000256" key="1">
    <source>
        <dbReference type="ARBA" id="ARBA00022679"/>
    </source>
</evidence>
<dbReference type="RefSeq" id="WP_311651736.1">
    <property type="nucleotide sequence ID" value="NZ_JAVRIB010000003.1"/>
</dbReference>
<keyword evidence="1 6" id="KW-0808">Transferase</keyword>
<reference evidence="6 7" key="1">
    <citation type="submission" date="2023-09" db="EMBL/GenBank/DDBJ databases">
        <authorList>
            <person name="Rey-Velasco X."/>
        </authorList>
    </citation>
    <scope>NUCLEOTIDE SEQUENCE [LARGE SCALE GENOMIC DNA]</scope>
    <source>
        <strain evidence="6 7">W335</strain>
    </source>
</reference>
<evidence type="ECO:0000313" key="7">
    <source>
        <dbReference type="Proteomes" id="UP001251857"/>
    </source>
</evidence>
<evidence type="ECO:0000256" key="4">
    <source>
        <dbReference type="ARBA" id="ARBA00022840"/>
    </source>
</evidence>
<keyword evidence="3 6" id="KW-0418">Kinase</keyword>
<dbReference type="SMART" id="SM00046">
    <property type="entry name" value="DAGKc"/>
    <property type="match status" value="1"/>
</dbReference>
<evidence type="ECO:0000256" key="3">
    <source>
        <dbReference type="ARBA" id="ARBA00022777"/>
    </source>
</evidence>
<feature type="domain" description="DAGKc" evidence="5">
    <location>
        <begin position="1"/>
        <end position="128"/>
    </location>
</feature>
<dbReference type="InterPro" id="IPR017438">
    <property type="entry name" value="ATP-NAD_kinase_N"/>
</dbReference>
<sequence>MTERQALLLINPNSRSGAGGAEALTTRLRQGGLGVIQVAPNGPDNIAAAIREHRQRIDRVIVGGGDGTVNAALPGVAASGLPMGVLPLGTANDFARSLGVPLEPLAACDVIAADHVRRIDLGECNGRYFVNVAHIGFAVEIARRSDGDTKKLMGPLAYPYAAWTAFRTRRRFTAEIRGDDGPWRRLRAIQVSVGNGRFYGGGIPIAEDAAIDDGRLDLYAIPAHRDGSLLAMIPALRVGRTREHGQIETLAASRIEVRTRQPKTIAVDGEPGGKTPASFRVHPGLLAVYAPPVD</sequence>
<evidence type="ECO:0000256" key="2">
    <source>
        <dbReference type="ARBA" id="ARBA00022741"/>
    </source>
</evidence>
<dbReference type="NCBIfam" id="TIGR00147">
    <property type="entry name" value="YegS/Rv2252/BmrU family lipid kinase"/>
    <property type="match status" value="1"/>
</dbReference>
<dbReference type="InterPro" id="IPR050187">
    <property type="entry name" value="Lipid_Phosphate_FormReg"/>
</dbReference>
<evidence type="ECO:0000313" key="6">
    <source>
        <dbReference type="EMBL" id="MDT0633999.1"/>
    </source>
</evidence>